<name>A0A9Q0N9E0_9DIPT</name>
<feature type="domain" description="EF-hand" evidence="7">
    <location>
        <begin position="82"/>
        <end position="117"/>
    </location>
</feature>
<protein>
    <recommendedName>
        <fullName evidence="2">Myosin light chain alkali</fullName>
    </recommendedName>
</protein>
<evidence type="ECO:0000256" key="4">
    <source>
        <dbReference type="ARBA" id="ARBA00023123"/>
    </source>
</evidence>
<keyword evidence="9" id="KW-1185">Reference proteome</keyword>
<evidence type="ECO:0000256" key="6">
    <source>
        <dbReference type="ARBA" id="ARBA00023179"/>
    </source>
</evidence>
<keyword evidence="6" id="KW-0514">Muscle protein</keyword>
<organism evidence="8 9">
    <name type="scientific">Pseudolycoriella hygida</name>
    <dbReference type="NCBI Taxonomy" id="35572"/>
    <lineage>
        <taxon>Eukaryota</taxon>
        <taxon>Metazoa</taxon>
        <taxon>Ecdysozoa</taxon>
        <taxon>Arthropoda</taxon>
        <taxon>Hexapoda</taxon>
        <taxon>Insecta</taxon>
        <taxon>Pterygota</taxon>
        <taxon>Neoptera</taxon>
        <taxon>Endopterygota</taxon>
        <taxon>Diptera</taxon>
        <taxon>Nematocera</taxon>
        <taxon>Sciaroidea</taxon>
        <taxon>Sciaridae</taxon>
        <taxon>Pseudolycoriella</taxon>
    </lineage>
</organism>
<dbReference type="InterPro" id="IPR002048">
    <property type="entry name" value="EF_hand_dom"/>
</dbReference>
<sequence>MGDLRRGDIEDAEFVFTIYDCDGEQNKIDANDLGDVLRALNCNPTLAYIEKLGGTKERGQKILTFDEFLQIFGEVKKEKEQGCYEDFVECLKLYDKREDGKMILAELSYALLALGETLTQEEIDILFADCMGEENDDGEIEYIPFLKKMCNRE</sequence>
<gene>
    <name evidence="8" type="primary">Mlc1_0</name>
    <name evidence="8" type="ORF">Bhyg_01366</name>
</gene>
<dbReference type="InterPro" id="IPR011992">
    <property type="entry name" value="EF-hand-dom_pair"/>
</dbReference>
<dbReference type="Proteomes" id="UP001151699">
    <property type="component" value="Chromosome A"/>
</dbReference>
<evidence type="ECO:0000313" key="9">
    <source>
        <dbReference type="Proteomes" id="UP001151699"/>
    </source>
</evidence>
<dbReference type="SUPFAM" id="SSF47473">
    <property type="entry name" value="EF-hand"/>
    <property type="match status" value="1"/>
</dbReference>
<dbReference type="PROSITE" id="PS50222">
    <property type="entry name" value="EF_HAND_2"/>
    <property type="match status" value="1"/>
</dbReference>
<accession>A0A9Q0N9E0</accession>
<evidence type="ECO:0000256" key="5">
    <source>
        <dbReference type="ARBA" id="ARBA00023175"/>
    </source>
</evidence>
<dbReference type="OrthoDB" id="26525at2759"/>
<reference evidence="8" key="1">
    <citation type="submission" date="2022-07" db="EMBL/GenBank/DDBJ databases">
        <authorList>
            <person name="Trinca V."/>
            <person name="Uliana J.V.C."/>
            <person name="Torres T.T."/>
            <person name="Ward R.J."/>
            <person name="Monesi N."/>
        </authorList>
    </citation>
    <scope>NUCLEOTIDE SEQUENCE</scope>
    <source>
        <strain evidence="8">HSMRA1968</strain>
        <tissue evidence="8">Whole embryos</tissue>
    </source>
</reference>
<dbReference type="Gene3D" id="1.10.238.10">
    <property type="entry name" value="EF-hand"/>
    <property type="match status" value="2"/>
</dbReference>
<dbReference type="GO" id="GO:0005859">
    <property type="term" value="C:muscle myosin complex"/>
    <property type="evidence" value="ECO:0007669"/>
    <property type="project" value="TreeGrafter"/>
</dbReference>
<dbReference type="EMBL" id="WJQU01000001">
    <property type="protein sequence ID" value="KAJ6646155.1"/>
    <property type="molecule type" value="Genomic_DNA"/>
</dbReference>
<dbReference type="AlphaFoldDB" id="A0A9Q0N9E0"/>
<evidence type="ECO:0000256" key="1">
    <source>
        <dbReference type="ARBA" id="ARBA00011445"/>
    </source>
</evidence>
<dbReference type="InterPro" id="IPR050230">
    <property type="entry name" value="CALM/Myosin/TropC-like"/>
</dbReference>
<evidence type="ECO:0000256" key="3">
    <source>
        <dbReference type="ARBA" id="ARBA00022737"/>
    </source>
</evidence>
<comment type="caution">
    <text evidence="8">The sequence shown here is derived from an EMBL/GenBank/DDBJ whole genome shotgun (WGS) entry which is preliminary data.</text>
</comment>
<dbReference type="PANTHER" id="PTHR23048">
    <property type="entry name" value="MYOSIN LIGHT CHAIN 1, 3"/>
    <property type="match status" value="1"/>
</dbReference>
<keyword evidence="4" id="KW-0518">Myosin</keyword>
<evidence type="ECO:0000256" key="2">
    <source>
        <dbReference type="ARBA" id="ARBA00019148"/>
    </source>
</evidence>
<dbReference type="FunFam" id="1.10.238.10:FF:000001">
    <property type="entry name" value="Calmodulin 1"/>
    <property type="match status" value="1"/>
</dbReference>
<keyword evidence="5" id="KW-0505">Motor protein</keyword>
<comment type="subunit">
    <text evidence="1">Myosin is a hexamer of 2 heavy chains and 4 light chains.</text>
</comment>
<keyword evidence="3" id="KW-0677">Repeat</keyword>
<dbReference type="PANTHER" id="PTHR23048:SF33">
    <property type="entry name" value="MYOSIN LIGHT CHAIN ALKALI"/>
    <property type="match status" value="1"/>
</dbReference>
<evidence type="ECO:0000259" key="7">
    <source>
        <dbReference type="PROSITE" id="PS50222"/>
    </source>
</evidence>
<dbReference type="GO" id="GO:0005509">
    <property type="term" value="F:calcium ion binding"/>
    <property type="evidence" value="ECO:0007669"/>
    <property type="project" value="InterPro"/>
</dbReference>
<proteinExistence type="predicted"/>
<evidence type="ECO:0000313" key="8">
    <source>
        <dbReference type="EMBL" id="KAJ6646155.1"/>
    </source>
</evidence>